<feature type="domain" description="YdhG-like" evidence="1">
    <location>
        <begin position="17"/>
        <end position="111"/>
    </location>
</feature>
<evidence type="ECO:0000313" key="3">
    <source>
        <dbReference type="Proteomes" id="UP000263232"/>
    </source>
</evidence>
<evidence type="ECO:0000259" key="1">
    <source>
        <dbReference type="Pfam" id="PF08818"/>
    </source>
</evidence>
<evidence type="ECO:0000313" key="2">
    <source>
        <dbReference type="EMBL" id="AXY25759.1"/>
    </source>
</evidence>
<reference evidence="2 3" key="1">
    <citation type="submission" date="2017-09" db="EMBL/GenBank/DDBJ databases">
        <title>Complete genome sequence of Oxytococcus suis strain ZY16052.</title>
        <authorList>
            <person name="Li F."/>
        </authorList>
    </citation>
    <scope>NUCLEOTIDE SEQUENCE [LARGE SCALE GENOMIC DNA]</scope>
    <source>
        <strain evidence="2 3">ZY16052</strain>
    </source>
</reference>
<name>A0A347WL02_9LACT</name>
<dbReference type="Gene3D" id="3.90.1150.200">
    <property type="match status" value="1"/>
</dbReference>
<dbReference type="OrthoDB" id="384795at2"/>
<proteinExistence type="predicted"/>
<accession>A0A347WL02</accession>
<dbReference type="SUPFAM" id="SSF159888">
    <property type="entry name" value="YdhG-like"/>
    <property type="match status" value="1"/>
</dbReference>
<dbReference type="Proteomes" id="UP000263232">
    <property type="component" value="Chromosome"/>
</dbReference>
<dbReference type="EMBL" id="CP023434">
    <property type="protein sequence ID" value="AXY25759.1"/>
    <property type="molecule type" value="Genomic_DNA"/>
</dbReference>
<dbReference type="KEGG" id="abae:CL176_06965"/>
<organism evidence="2 3">
    <name type="scientific">Suicoccus acidiformans</name>
    <dbReference type="NCBI Taxonomy" id="2036206"/>
    <lineage>
        <taxon>Bacteria</taxon>
        <taxon>Bacillati</taxon>
        <taxon>Bacillota</taxon>
        <taxon>Bacilli</taxon>
        <taxon>Lactobacillales</taxon>
        <taxon>Aerococcaceae</taxon>
        <taxon>Suicoccus</taxon>
    </lineage>
</organism>
<dbReference type="InterPro" id="IPR014922">
    <property type="entry name" value="YdhG-like"/>
</dbReference>
<sequence>METHQDFIDQLPTAEQQKRVHEVLTWIHSSFPNLEPVIKWNQPMFSHEDTYIIGLSTAKGHLSISPEVKALETFAGAIDQAGYSRAKGIFRIKWDEPVDYTLLEAIIQYNIDDKAGYKKFWR</sequence>
<dbReference type="AlphaFoldDB" id="A0A347WL02"/>
<dbReference type="RefSeq" id="WP_118990660.1">
    <property type="nucleotide sequence ID" value="NZ_CP023434.1"/>
</dbReference>
<gene>
    <name evidence="2" type="ORF">CL176_06965</name>
</gene>
<protein>
    <submittedName>
        <fullName evidence="2">Iron chaperone</fullName>
    </submittedName>
</protein>
<keyword evidence="3" id="KW-1185">Reference proteome</keyword>
<dbReference type="Pfam" id="PF08818">
    <property type="entry name" value="DUF1801"/>
    <property type="match status" value="1"/>
</dbReference>